<comment type="caution">
    <text evidence="1">The sequence shown here is derived from an EMBL/GenBank/DDBJ whole genome shotgun (WGS) entry which is preliminary data.</text>
</comment>
<protein>
    <recommendedName>
        <fullName evidence="3">TnsA endonuclease N-terminal domain-containing protein</fullName>
    </recommendedName>
</protein>
<dbReference type="AlphaFoldDB" id="A0A0P7IYA6"/>
<proteinExistence type="predicted"/>
<dbReference type="STRING" id="154981.AKJ29_05845"/>
<sequence length="231" mass="25396">MSVIQGAENTSGVTLPFMSRATRNVAMRSRFSCRGWTTVARTHDGHRFRVQFESLLELLTIHMAATRPNFADLIEQPFEVSFIDASGKKGHHHIDLLVVLTDGRRLAVAVKPAAKVTNELREELGAIKRHLPRELADDLILVTDQNFTRAQALNALRYFEFSKHADPVADQALTAALEKRKGIVSMGDLATLAGLAGRGYRAAFRAAFQGKIQVLSEGLIGEHSLVKARAA</sequence>
<keyword evidence="2" id="KW-1185">Reference proteome</keyword>
<gene>
    <name evidence="1" type="ORF">AKJ29_05845</name>
</gene>
<evidence type="ECO:0000313" key="1">
    <source>
        <dbReference type="EMBL" id="KPN64760.1"/>
    </source>
</evidence>
<evidence type="ECO:0008006" key="3">
    <source>
        <dbReference type="Google" id="ProtNLM"/>
    </source>
</evidence>
<evidence type="ECO:0000313" key="2">
    <source>
        <dbReference type="Proteomes" id="UP000050471"/>
    </source>
</evidence>
<dbReference type="Proteomes" id="UP000050471">
    <property type="component" value="Unassembled WGS sequence"/>
</dbReference>
<dbReference type="EMBL" id="LKBA01000001">
    <property type="protein sequence ID" value="KPN64760.1"/>
    <property type="molecule type" value="Genomic_DNA"/>
</dbReference>
<dbReference type="RefSeq" id="WP_055187239.1">
    <property type="nucleotide sequence ID" value="NZ_FPBS01000016.1"/>
</dbReference>
<reference evidence="1 2" key="1">
    <citation type="submission" date="2015-09" db="EMBL/GenBank/DDBJ databases">
        <title>Draft genome sequence of Aliiroseovarius crassostreae CV919-312TSm, the causative agent of Roseovarius Oyster Disease (formerly Juvenile Oyster Disease).</title>
        <authorList>
            <person name="Kessner L."/>
            <person name="Spinard E."/>
            <person name="Nelson D."/>
        </authorList>
    </citation>
    <scope>NUCLEOTIDE SEQUENCE [LARGE SCALE GENOMIC DNA]</scope>
    <source>
        <strain evidence="1 2">CV919-312</strain>
    </source>
</reference>
<name>A0A0P7IYA6_9RHOB</name>
<organism evidence="1 2">
    <name type="scientific">Aliiroseovarius crassostreae</name>
    <dbReference type="NCBI Taxonomy" id="154981"/>
    <lineage>
        <taxon>Bacteria</taxon>
        <taxon>Pseudomonadati</taxon>
        <taxon>Pseudomonadota</taxon>
        <taxon>Alphaproteobacteria</taxon>
        <taxon>Rhodobacterales</taxon>
        <taxon>Paracoccaceae</taxon>
        <taxon>Aliiroseovarius</taxon>
    </lineage>
</organism>
<dbReference type="OrthoDB" id="7982727at2"/>
<accession>A0A0P7IYA6</accession>